<protein>
    <submittedName>
        <fullName evidence="1">Tetratricopeptide repeat protein</fullName>
    </submittedName>
</protein>
<organism evidence="1 2">
    <name type="scientific">Belliella filtrata</name>
    <dbReference type="NCBI Taxonomy" id="2923435"/>
    <lineage>
        <taxon>Bacteria</taxon>
        <taxon>Pseudomonadati</taxon>
        <taxon>Bacteroidota</taxon>
        <taxon>Cytophagia</taxon>
        <taxon>Cytophagales</taxon>
        <taxon>Cyclobacteriaceae</taxon>
        <taxon>Belliella</taxon>
    </lineage>
</organism>
<dbReference type="RefSeq" id="WP_241349339.1">
    <property type="nucleotide sequence ID" value="NZ_JAKZGP010000053.1"/>
</dbReference>
<sequence length="110" mass="12930">MSNLSRISLLKTFIDQEPNNPFNWYALALEHREQQPEEAAKHFDHLLENHPDYLPTYYHAAQLFADLAQVEKSQLIYQKGITVAKSQNDNHALRELQNSYQNFLINNDLF</sequence>
<reference evidence="1" key="1">
    <citation type="submission" date="2022-03" db="EMBL/GenBank/DDBJ databases">
        <title>De novo assembled genomes of Belliella spp. (Cyclobacteriaceae) strains.</title>
        <authorList>
            <person name="Szabo A."/>
            <person name="Korponai K."/>
            <person name="Felfoldi T."/>
        </authorList>
    </citation>
    <scope>NUCLEOTIDE SEQUENCE</scope>
    <source>
        <strain evidence="1">DSM 111904</strain>
    </source>
</reference>
<comment type="caution">
    <text evidence="1">The sequence shown here is derived from an EMBL/GenBank/DDBJ whole genome shotgun (WGS) entry which is preliminary data.</text>
</comment>
<evidence type="ECO:0000313" key="2">
    <source>
        <dbReference type="Proteomes" id="UP001165489"/>
    </source>
</evidence>
<keyword evidence="2" id="KW-1185">Reference proteome</keyword>
<proteinExistence type="predicted"/>
<gene>
    <name evidence="1" type="ORF">MM239_16370</name>
</gene>
<evidence type="ECO:0000313" key="1">
    <source>
        <dbReference type="EMBL" id="MCH7410983.1"/>
    </source>
</evidence>
<dbReference type="Gene3D" id="1.25.40.10">
    <property type="entry name" value="Tetratricopeptide repeat domain"/>
    <property type="match status" value="1"/>
</dbReference>
<dbReference type="SUPFAM" id="SSF48452">
    <property type="entry name" value="TPR-like"/>
    <property type="match status" value="1"/>
</dbReference>
<dbReference type="Proteomes" id="UP001165489">
    <property type="component" value="Unassembled WGS sequence"/>
</dbReference>
<dbReference type="InterPro" id="IPR011990">
    <property type="entry name" value="TPR-like_helical_dom_sf"/>
</dbReference>
<dbReference type="EMBL" id="JAKZGP010000053">
    <property type="protein sequence ID" value="MCH7410983.1"/>
    <property type="molecule type" value="Genomic_DNA"/>
</dbReference>
<accession>A0ABS9V3M3</accession>
<name>A0ABS9V3M3_9BACT</name>